<dbReference type="Proteomes" id="UP000187209">
    <property type="component" value="Unassembled WGS sequence"/>
</dbReference>
<keyword evidence="6" id="KW-1185">Reference proteome</keyword>
<proteinExistence type="inferred from homology"/>
<organism evidence="5 6">
    <name type="scientific">Stentor coeruleus</name>
    <dbReference type="NCBI Taxonomy" id="5963"/>
    <lineage>
        <taxon>Eukaryota</taxon>
        <taxon>Sar</taxon>
        <taxon>Alveolata</taxon>
        <taxon>Ciliophora</taxon>
        <taxon>Postciliodesmatophora</taxon>
        <taxon>Heterotrichea</taxon>
        <taxon>Heterotrichida</taxon>
        <taxon>Stentoridae</taxon>
        <taxon>Stentor</taxon>
    </lineage>
</organism>
<evidence type="ECO:0000259" key="4">
    <source>
        <dbReference type="Pfam" id="PF07202"/>
    </source>
</evidence>
<dbReference type="PANTHER" id="PTHR10331:SF6">
    <property type="entry name" value="SPINDLE ASSEMBLY ABNORMAL 4"/>
    <property type="match status" value="1"/>
</dbReference>
<dbReference type="InterPro" id="IPR026581">
    <property type="entry name" value="TCP10L/CENPJ"/>
</dbReference>
<feature type="region of interest" description="Disordered" evidence="3">
    <location>
        <begin position="130"/>
        <end position="299"/>
    </location>
</feature>
<feature type="compositionally biased region" description="Basic and acidic residues" evidence="3">
    <location>
        <begin position="186"/>
        <end position="217"/>
    </location>
</feature>
<dbReference type="EMBL" id="MPUH01000151">
    <property type="protein sequence ID" value="OMJ88421.1"/>
    <property type="molecule type" value="Genomic_DNA"/>
</dbReference>
<comment type="similarity">
    <text evidence="1">Belongs to the TCP10 family.</text>
</comment>
<feature type="domain" description="Centromere protein J C-terminal" evidence="4">
    <location>
        <begin position="623"/>
        <end position="652"/>
    </location>
</feature>
<name>A0A1R2CHE0_9CILI</name>
<dbReference type="InterPro" id="IPR047002">
    <property type="entry name" value="Tcp10_C_sf"/>
</dbReference>
<feature type="domain" description="Centromere protein J C-terminal" evidence="4">
    <location>
        <begin position="587"/>
        <end position="619"/>
    </location>
</feature>
<dbReference type="Pfam" id="PF07202">
    <property type="entry name" value="Tcp10_C"/>
    <property type="match status" value="2"/>
</dbReference>
<dbReference type="PANTHER" id="PTHR10331">
    <property type="entry name" value="T COMPLEX PROTEIN 10"/>
    <property type="match status" value="1"/>
</dbReference>
<evidence type="ECO:0000313" key="6">
    <source>
        <dbReference type="Proteomes" id="UP000187209"/>
    </source>
</evidence>
<sequence>MQANYLRLLANCYNTNPKTPSSENSQIPKKYPESFTPKQENLIKGENSFTKQERSYSNEEKSFIKDEKANIKEENIFNIGEKVFPIESINNEEVCKSKLELNKSKRPVYDHDEIPIRSLSMPFEKLLEEEIKKNSEPEPGLSESKSKHSFLKRKSQNIKPKKENKYKKDEQKSEKTDECEIISLEDTGKLELTHDFEKEKLDVKDNSYEETPADIKKTQQKKHTSSFDHLQKASESPKSKQTFLKRGKGKLCIKPRSSTSLEPKKGTHKPISSKDSDSQANENSEESLSDTEIKPLPLKNIKENNKDFLRYKKLAKELESKKSKLEKDALDFYKMREIEVKSLELWKSEEIKKLNNEKKKIEKLNNEVQNENLENEKLKKEILNLKNTLIKNEEKYTKTIESLKDIIEDLSNKNKELEKLLGEKKSISDKSDIEENALNRIMQSPPHQKKAGIIKSVSCKFHKEETPKFKKIDNFKDLQSFSFKLPGKKIIESKMVGIKKNNTPVIEINFDQPKTLGIQEIVEENKVQKIYEDGKREIFFSNGVKKEIFPDGYIVVNFNNKDKKEAFPDGKIVYHFFENKTVQTTFPDGLQLFQFANGQTEKHYTDGTKEITFPDGTIKCIFNDGEEESIFPDGTIQKVELGGIRHIEFANGMKDTIYPDGSKIRKYPDGKIKKTAPDGKIPN</sequence>
<feature type="compositionally biased region" description="Basic and acidic residues" evidence="3">
    <location>
        <begin position="225"/>
        <end position="238"/>
    </location>
</feature>
<feature type="compositionally biased region" description="Basic residues" evidence="3">
    <location>
        <begin position="147"/>
        <end position="156"/>
    </location>
</feature>
<keyword evidence="2" id="KW-0175">Coiled coil</keyword>
<accession>A0A1R2CHE0</accession>
<dbReference type="InterPro" id="IPR009852">
    <property type="entry name" value="CENPJ_C_dom"/>
</dbReference>
<evidence type="ECO:0000313" key="5">
    <source>
        <dbReference type="EMBL" id="OMJ88421.1"/>
    </source>
</evidence>
<evidence type="ECO:0000256" key="2">
    <source>
        <dbReference type="SAM" id="Coils"/>
    </source>
</evidence>
<dbReference type="AlphaFoldDB" id="A0A1R2CHE0"/>
<feature type="coiled-coil region" evidence="2">
    <location>
        <begin position="308"/>
        <end position="430"/>
    </location>
</feature>
<protein>
    <recommendedName>
        <fullName evidence="4">Centromere protein J C-terminal domain-containing protein</fullName>
    </recommendedName>
</protein>
<comment type="caution">
    <text evidence="5">The sequence shown here is derived from an EMBL/GenBank/DDBJ whole genome shotgun (WGS) entry which is preliminary data.</text>
</comment>
<evidence type="ECO:0000256" key="1">
    <source>
        <dbReference type="ARBA" id="ARBA00005627"/>
    </source>
</evidence>
<feature type="compositionally biased region" description="Basic residues" evidence="3">
    <location>
        <begin position="243"/>
        <end position="253"/>
    </location>
</feature>
<reference evidence="5 6" key="1">
    <citation type="submission" date="2016-11" db="EMBL/GenBank/DDBJ databases">
        <title>The macronuclear genome of Stentor coeruleus: a giant cell with tiny introns.</title>
        <authorList>
            <person name="Slabodnick M."/>
            <person name="Ruby J.G."/>
            <person name="Reiff S.B."/>
            <person name="Swart E.C."/>
            <person name="Gosai S."/>
            <person name="Prabakaran S."/>
            <person name="Witkowska E."/>
            <person name="Larue G.E."/>
            <person name="Fisher S."/>
            <person name="Freeman R.M."/>
            <person name="Gunawardena J."/>
            <person name="Chu W."/>
            <person name="Stover N.A."/>
            <person name="Gregory B.D."/>
            <person name="Nowacki M."/>
            <person name="Derisi J."/>
            <person name="Roy S.W."/>
            <person name="Marshall W.F."/>
            <person name="Sood P."/>
        </authorList>
    </citation>
    <scope>NUCLEOTIDE SEQUENCE [LARGE SCALE GENOMIC DNA]</scope>
    <source>
        <strain evidence="5">WM001</strain>
    </source>
</reference>
<dbReference type="Gene3D" id="2.60.450.20">
    <property type="match status" value="1"/>
</dbReference>
<feature type="compositionally biased region" description="Basic and acidic residues" evidence="3">
    <location>
        <begin position="160"/>
        <end position="178"/>
    </location>
</feature>
<evidence type="ECO:0000256" key="3">
    <source>
        <dbReference type="SAM" id="MobiDB-lite"/>
    </source>
</evidence>
<dbReference type="OrthoDB" id="10252174at2759"/>
<gene>
    <name evidence="5" type="ORF">SteCoe_9641</name>
</gene>